<dbReference type="Pfam" id="PF13231">
    <property type="entry name" value="PMT_2"/>
    <property type="match status" value="1"/>
</dbReference>
<dbReference type="InterPro" id="IPR050297">
    <property type="entry name" value="LipidA_mod_glycosyltrf_83"/>
</dbReference>
<keyword evidence="6 8" id="KW-1133">Transmembrane helix</keyword>
<evidence type="ECO:0000256" key="5">
    <source>
        <dbReference type="ARBA" id="ARBA00022692"/>
    </source>
</evidence>
<evidence type="ECO:0000259" key="9">
    <source>
        <dbReference type="Pfam" id="PF13231"/>
    </source>
</evidence>
<proteinExistence type="predicted"/>
<dbReference type="GO" id="GO:0005886">
    <property type="term" value="C:plasma membrane"/>
    <property type="evidence" value="ECO:0007669"/>
    <property type="project" value="UniProtKB-SubCell"/>
</dbReference>
<feature type="transmembrane region" description="Helical" evidence="8">
    <location>
        <begin position="110"/>
        <end position="127"/>
    </location>
</feature>
<evidence type="ECO:0000313" key="11">
    <source>
        <dbReference type="Proteomes" id="UP000178176"/>
    </source>
</evidence>
<dbReference type="PANTHER" id="PTHR33908">
    <property type="entry name" value="MANNOSYLTRANSFERASE YKCB-RELATED"/>
    <property type="match status" value="1"/>
</dbReference>
<evidence type="ECO:0000256" key="7">
    <source>
        <dbReference type="ARBA" id="ARBA00023136"/>
    </source>
</evidence>
<evidence type="ECO:0000256" key="4">
    <source>
        <dbReference type="ARBA" id="ARBA00022679"/>
    </source>
</evidence>
<feature type="domain" description="Glycosyltransferase RgtA/B/C/D-like" evidence="9">
    <location>
        <begin position="62"/>
        <end position="210"/>
    </location>
</feature>
<dbReference type="PANTHER" id="PTHR33908:SF11">
    <property type="entry name" value="MEMBRANE PROTEIN"/>
    <property type="match status" value="1"/>
</dbReference>
<dbReference type="InterPro" id="IPR038731">
    <property type="entry name" value="RgtA/B/C-like"/>
</dbReference>
<comment type="subcellular location">
    <subcellularLocation>
        <location evidence="1">Cell membrane</location>
        <topology evidence="1">Multi-pass membrane protein</topology>
    </subcellularLocation>
</comment>
<dbReference type="GO" id="GO:0016763">
    <property type="term" value="F:pentosyltransferase activity"/>
    <property type="evidence" value="ECO:0007669"/>
    <property type="project" value="TreeGrafter"/>
</dbReference>
<feature type="transmembrane region" description="Helical" evidence="8">
    <location>
        <begin position="259"/>
        <end position="278"/>
    </location>
</feature>
<feature type="transmembrane region" description="Helical" evidence="8">
    <location>
        <begin position="63"/>
        <end position="80"/>
    </location>
</feature>
<protein>
    <recommendedName>
        <fullName evidence="9">Glycosyltransferase RgtA/B/C/D-like domain-containing protein</fullName>
    </recommendedName>
</protein>
<evidence type="ECO:0000256" key="1">
    <source>
        <dbReference type="ARBA" id="ARBA00004651"/>
    </source>
</evidence>
<keyword evidence="3" id="KW-0328">Glycosyltransferase</keyword>
<feature type="transmembrane region" description="Helical" evidence="8">
    <location>
        <begin position="312"/>
        <end position="330"/>
    </location>
</feature>
<keyword evidence="5 8" id="KW-0812">Transmembrane</keyword>
<feature type="transmembrane region" description="Helical" evidence="8">
    <location>
        <begin position="169"/>
        <end position="191"/>
    </location>
</feature>
<evidence type="ECO:0000256" key="8">
    <source>
        <dbReference type="SAM" id="Phobius"/>
    </source>
</evidence>
<comment type="caution">
    <text evidence="10">The sequence shown here is derived from an EMBL/GenBank/DDBJ whole genome shotgun (WGS) entry which is preliminary data.</text>
</comment>
<evidence type="ECO:0000313" key="10">
    <source>
        <dbReference type="EMBL" id="OGC92179.1"/>
    </source>
</evidence>
<feature type="transmembrane region" description="Helical" evidence="8">
    <location>
        <begin position="87"/>
        <end position="104"/>
    </location>
</feature>
<feature type="transmembrane region" description="Helical" evidence="8">
    <location>
        <begin position="203"/>
        <end position="220"/>
    </location>
</feature>
<reference evidence="10 11" key="1">
    <citation type="journal article" date="2016" name="Nat. Commun.">
        <title>Thousands of microbial genomes shed light on interconnected biogeochemical processes in an aquifer system.</title>
        <authorList>
            <person name="Anantharaman K."/>
            <person name="Brown C.T."/>
            <person name="Hug L.A."/>
            <person name="Sharon I."/>
            <person name="Castelle C.J."/>
            <person name="Probst A.J."/>
            <person name="Thomas B.C."/>
            <person name="Singh A."/>
            <person name="Wilkins M.J."/>
            <person name="Karaoz U."/>
            <person name="Brodie E.L."/>
            <person name="Williams K.H."/>
            <person name="Hubbard S.S."/>
            <person name="Banfield J.F."/>
        </authorList>
    </citation>
    <scope>NUCLEOTIDE SEQUENCE [LARGE SCALE GENOMIC DNA]</scope>
</reference>
<dbReference type="AlphaFoldDB" id="A0A1F4YDX0"/>
<organism evidence="10 11">
    <name type="scientific">Candidatus Amesbacteria bacterium RIFCSPHIGHO2_01_FULL_48_32b</name>
    <dbReference type="NCBI Taxonomy" id="1797253"/>
    <lineage>
        <taxon>Bacteria</taxon>
        <taxon>Candidatus Amesiibacteriota</taxon>
    </lineage>
</organism>
<dbReference type="Proteomes" id="UP000178176">
    <property type="component" value="Unassembled WGS sequence"/>
</dbReference>
<accession>A0A1F4YDX0</accession>
<gene>
    <name evidence="10" type="ORF">A2876_02735</name>
</gene>
<keyword evidence="2" id="KW-1003">Cell membrane</keyword>
<evidence type="ECO:0000256" key="3">
    <source>
        <dbReference type="ARBA" id="ARBA00022676"/>
    </source>
</evidence>
<evidence type="ECO:0000256" key="6">
    <source>
        <dbReference type="ARBA" id="ARBA00022989"/>
    </source>
</evidence>
<dbReference type="EMBL" id="MEXH01000021">
    <property type="protein sequence ID" value="OGC92179.1"/>
    <property type="molecule type" value="Genomic_DNA"/>
</dbReference>
<keyword evidence="7 8" id="KW-0472">Membrane</keyword>
<name>A0A1F4YDX0_9BACT</name>
<keyword evidence="4" id="KW-0808">Transferase</keyword>
<feature type="transmembrane region" description="Helical" evidence="8">
    <location>
        <begin position="290"/>
        <end position="306"/>
    </location>
</feature>
<sequence>MSNHKRLIIFSLAVLLLAALLRFWNLNSLPVFADESIYIRWSQVMRAEASLRFLPLSDGKQPLFMWLTIPFLKIIFDPLVAARTLSAIAGLGTVVGIALASYLLFKNWRLTSVATVLSAALPYLVFFDRMALADSLLTMFVLWAFILSYLSVSHLRLDMSQLAGFALGFAWLTKSPAIFAVVMSPTLLIFLPNFQFKTIFKSFCLLTITFCISFGMYNILRLGPEFHQIALRNQDYVYSLTEVLRHPLDPLIPHLKDSFSFYLYLLTPIGLLFAFWGLIEGRLTHWRSRLVLAAWWLIPVVAQSFIAKSFTARYLLFTVPFAVILIAHAIEHISQKTQKHLLVYVASALIFFPSLAIDYQLLSRPEDAPLSRIERSGYLEEWTAGQGIREVSAYLRQAAKSGSVLVGSEGFFGTPFSALQMYLNDVPNARIIGVGVWIDSVDEKLTNSLVDNQVFLVVNSSRFHVFDPESIGLKLIASYPKSARPDTTREYLLFFQVIPVK</sequence>
<evidence type="ECO:0000256" key="2">
    <source>
        <dbReference type="ARBA" id="ARBA00022475"/>
    </source>
</evidence>
<feature type="transmembrane region" description="Helical" evidence="8">
    <location>
        <begin position="136"/>
        <end position="157"/>
    </location>
</feature>
<dbReference type="GO" id="GO:0009103">
    <property type="term" value="P:lipopolysaccharide biosynthetic process"/>
    <property type="evidence" value="ECO:0007669"/>
    <property type="project" value="UniProtKB-ARBA"/>
</dbReference>
<feature type="transmembrane region" description="Helical" evidence="8">
    <location>
        <begin position="342"/>
        <end position="362"/>
    </location>
</feature>